<organism evidence="1 2">
    <name type="scientific">Pisolithus microcarpus 441</name>
    <dbReference type="NCBI Taxonomy" id="765257"/>
    <lineage>
        <taxon>Eukaryota</taxon>
        <taxon>Fungi</taxon>
        <taxon>Dikarya</taxon>
        <taxon>Basidiomycota</taxon>
        <taxon>Agaricomycotina</taxon>
        <taxon>Agaricomycetes</taxon>
        <taxon>Agaricomycetidae</taxon>
        <taxon>Boletales</taxon>
        <taxon>Sclerodermatineae</taxon>
        <taxon>Pisolithaceae</taxon>
        <taxon>Pisolithus</taxon>
    </lineage>
</organism>
<gene>
    <name evidence="1" type="ORF">PISMIDRAFT_578516</name>
</gene>
<dbReference type="EMBL" id="KN833762">
    <property type="protein sequence ID" value="KIK20604.1"/>
    <property type="molecule type" value="Genomic_DNA"/>
</dbReference>
<reference evidence="2" key="2">
    <citation type="submission" date="2015-01" db="EMBL/GenBank/DDBJ databases">
        <title>Evolutionary Origins and Diversification of the Mycorrhizal Mutualists.</title>
        <authorList>
            <consortium name="DOE Joint Genome Institute"/>
            <consortium name="Mycorrhizal Genomics Consortium"/>
            <person name="Kohler A."/>
            <person name="Kuo A."/>
            <person name="Nagy L.G."/>
            <person name="Floudas D."/>
            <person name="Copeland A."/>
            <person name="Barry K.W."/>
            <person name="Cichocki N."/>
            <person name="Veneault-Fourrey C."/>
            <person name="LaButti K."/>
            <person name="Lindquist E.A."/>
            <person name="Lipzen A."/>
            <person name="Lundell T."/>
            <person name="Morin E."/>
            <person name="Murat C."/>
            <person name="Riley R."/>
            <person name="Ohm R."/>
            <person name="Sun H."/>
            <person name="Tunlid A."/>
            <person name="Henrissat B."/>
            <person name="Grigoriev I.V."/>
            <person name="Hibbett D.S."/>
            <person name="Martin F."/>
        </authorList>
    </citation>
    <scope>NUCLEOTIDE SEQUENCE [LARGE SCALE GENOMIC DNA]</scope>
    <source>
        <strain evidence="2">441</strain>
    </source>
</reference>
<accession>A0A0C9Z329</accession>
<protein>
    <submittedName>
        <fullName evidence="1">Uncharacterized protein</fullName>
    </submittedName>
</protein>
<reference evidence="1 2" key="1">
    <citation type="submission" date="2014-04" db="EMBL/GenBank/DDBJ databases">
        <authorList>
            <consortium name="DOE Joint Genome Institute"/>
            <person name="Kuo A."/>
            <person name="Kohler A."/>
            <person name="Costa M.D."/>
            <person name="Nagy L.G."/>
            <person name="Floudas D."/>
            <person name="Copeland A."/>
            <person name="Barry K.W."/>
            <person name="Cichocki N."/>
            <person name="Veneault-Fourrey C."/>
            <person name="LaButti K."/>
            <person name="Lindquist E.A."/>
            <person name="Lipzen A."/>
            <person name="Lundell T."/>
            <person name="Morin E."/>
            <person name="Murat C."/>
            <person name="Sun H."/>
            <person name="Tunlid A."/>
            <person name="Henrissat B."/>
            <person name="Grigoriev I.V."/>
            <person name="Hibbett D.S."/>
            <person name="Martin F."/>
            <person name="Nordberg H.P."/>
            <person name="Cantor M.N."/>
            <person name="Hua S.X."/>
        </authorList>
    </citation>
    <scope>NUCLEOTIDE SEQUENCE [LARGE SCALE GENOMIC DNA]</scope>
    <source>
        <strain evidence="1 2">441</strain>
    </source>
</reference>
<evidence type="ECO:0000313" key="1">
    <source>
        <dbReference type="EMBL" id="KIK20604.1"/>
    </source>
</evidence>
<sequence length="75" mass="8527">MALRSIGLTRGLPNQWQSCENRGNQATALIPVTMTRVFFTSYRKDIRFFVAVLGISAYVCVIEEWPTASENICRQ</sequence>
<dbReference type="HOGENOM" id="CLU_2672034_0_0_1"/>
<name>A0A0C9Z329_9AGAM</name>
<proteinExistence type="predicted"/>
<keyword evidence="2" id="KW-1185">Reference proteome</keyword>
<evidence type="ECO:0000313" key="2">
    <source>
        <dbReference type="Proteomes" id="UP000054018"/>
    </source>
</evidence>
<dbReference type="AlphaFoldDB" id="A0A0C9Z329"/>
<dbReference type="Proteomes" id="UP000054018">
    <property type="component" value="Unassembled WGS sequence"/>
</dbReference>